<evidence type="ECO:0000256" key="12">
    <source>
        <dbReference type="ARBA" id="ARBA00034808"/>
    </source>
</evidence>
<evidence type="ECO:0000256" key="7">
    <source>
        <dbReference type="ARBA" id="ARBA00022840"/>
    </source>
</evidence>
<dbReference type="Pfam" id="PF12705">
    <property type="entry name" value="PDDEXK_1"/>
    <property type="match status" value="1"/>
</dbReference>
<keyword evidence="10" id="KW-0413">Isomerase</keyword>
<keyword evidence="6" id="KW-0269">Exonuclease</keyword>
<dbReference type="SUPFAM" id="SSF52980">
    <property type="entry name" value="Restriction endonuclease-like"/>
    <property type="match status" value="1"/>
</dbReference>
<dbReference type="EC" id="5.6.2.4" evidence="12"/>
<dbReference type="Pfam" id="PF13361">
    <property type="entry name" value="UvrD_C"/>
    <property type="match status" value="2"/>
</dbReference>
<evidence type="ECO:0000256" key="10">
    <source>
        <dbReference type="ARBA" id="ARBA00023235"/>
    </source>
</evidence>
<keyword evidence="4 14" id="KW-0378">Hydrolase</keyword>
<accession>A0A931E1U6</accession>
<dbReference type="GO" id="GO:0005829">
    <property type="term" value="C:cytosol"/>
    <property type="evidence" value="ECO:0007669"/>
    <property type="project" value="TreeGrafter"/>
</dbReference>
<dbReference type="InterPro" id="IPR014016">
    <property type="entry name" value="UvrD-like_ATP-bd"/>
</dbReference>
<feature type="binding site" evidence="14">
    <location>
        <begin position="25"/>
        <end position="32"/>
    </location>
    <ligand>
        <name>ATP</name>
        <dbReference type="ChEBI" id="CHEBI:30616"/>
    </ligand>
</feature>
<dbReference type="Gene3D" id="3.40.50.300">
    <property type="entry name" value="P-loop containing nucleotide triphosphate hydrolases"/>
    <property type="match status" value="4"/>
</dbReference>
<dbReference type="Gene3D" id="3.90.320.10">
    <property type="match status" value="1"/>
</dbReference>
<keyword evidence="9" id="KW-0234">DNA repair</keyword>
<dbReference type="EMBL" id="JADOUE010000001">
    <property type="protein sequence ID" value="MBG6122678.1"/>
    <property type="molecule type" value="Genomic_DNA"/>
</dbReference>
<comment type="caution">
    <text evidence="17">The sequence shown here is derived from an EMBL/GenBank/DDBJ whole genome shotgun (WGS) entry which is preliminary data.</text>
</comment>
<dbReference type="SUPFAM" id="SSF52540">
    <property type="entry name" value="P-loop containing nucleoside triphosphate hydrolases"/>
    <property type="match status" value="1"/>
</dbReference>
<reference evidence="17" key="1">
    <citation type="submission" date="2020-11" db="EMBL/GenBank/DDBJ databases">
        <title>Sequencing the genomes of 1000 actinobacteria strains.</title>
        <authorList>
            <person name="Klenk H.-P."/>
        </authorList>
    </citation>
    <scope>NUCLEOTIDE SEQUENCE</scope>
    <source>
        <strain evidence="17">DSM 45632</strain>
    </source>
</reference>
<dbReference type="InterPro" id="IPR014017">
    <property type="entry name" value="DNA_helicase_UvrD-like_C"/>
</dbReference>
<evidence type="ECO:0000256" key="14">
    <source>
        <dbReference type="PROSITE-ProRule" id="PRU00560"/>
    </source>
</evidence>
<dbReference type="GO" id="GO:0004527">
    <property type="term" value="F:exonuclease activity"/>
    <property type="evidence" value="ECO:0007669"/>
    <property type="project" value="UniProtKB-KW"/>
</dbReference>
<evidence type="ECO:0000256" key="13">
    <source>
        <dbReference type="ARBA" id="ARBA00048988"/>
    </source>
</evidence>
<feature type="domain" description="UvrD-like helicase C-terminal" evidence="16">
    <location>
        <begin position="472"/>
        <end position="736"/>
    </location>
</feature>
<evidence type="ECO:0000256" key="4">
    <source>
        <dbReference type="ARBA" id="ARBA00022801"/>
    </source>
</evidence>
<dbReference type="PANTHER" id="PTHR11070:SF23">
    <property type="entry name" value="RECBCD ENZYME SUBUNIT RECB"/>
    <property type="match status" value="1"/>
</dbReference>
<dbReference type="AlphaFoldDB" id="A0A931E1U6"/>
<evidence type="ECO:0000256" key="8">
    <source>
        <dbReference type="ARBA" id="ARBA00023125"/>
    </source>
</evidence>
<dbReference type="InterPro" id="IPR000212">
    <property type="entry name" value="DNA_helicase_UvrD/REP"/>
</dbReference>
<keyword evidence="1" id="KW-0540">Nuclease</keyword>
<sequence>MSNPADQTSRDAIIYDTNTSYFVEAGAGSGKTALLVERILTLLIDEGVPLSSIAAITFTVKAAEELTNRLRAAFTEIAEHGTFSRFGDEVRTFDHPQAKTRAEQALAALPGAAIETLHSFCLRLIRMYPLEAGVPPQITTVDEIETSFATVNRADAVIDLVDRIVSDDPTAQDALAELNLGIPFENIKESIAILTEQGLKTADIEKLVLFMDPLWGVLDATVAAPLPSIQFLTRADLESARREIQEWVDLAPGDVVEDKLFQVKVDPLIKELDRLIAEDKPNYDVPAALGLREGNAGNKTIWGVAPKTYRDRMKEIGAEFERKINSPIVRSISVLRRLIATIVRDNAQARRRTGKLEYHDMIFLADELVQIDYVRQELSENYRMVAVDEFQDTDGVQLRIVDAITAGKPGHRFTVGDPKQSIYRFRGANVNTYLSARQQAEKRGELLQLTANFRSDQEVVESVNAIFGEMFASVESDENDPTAPLTVPYAPMEASNSDSGFVAMLRRPEMNSGAGVPELCEHADIISAVKNAEVALSDIAVLVAKNETALGVQKALREHGIPAITEGAEKVYKDPEVEELIAVLRAIADPANGFVEVVALRGLYFGVSDQDLVESHRARRMGSEIAEDHPAIVAAEHLKKLRKRAASMNVAQIVEMVIDELFILGHLARPETVEKNPSIRRVLDDAHAFTNATNAGLSSFLRWAETQTEGFTGVSVPVLDDGTDAVRIMTIHASKGREFPVVILGGLTGEKDRTISHGLHPETGVVEFGLKGIGTDGLDEFKAFEKLATMGENVRKLYVAATRAKHQLIIPLEAKLTGGTPTKPATTYASTQGKYFYDSLNPDKDLIDPRELFSADAVALPHPRPQIDAERIRATYNKNAKDAEAEPPEMRLLTATYFAHAEETAQLAAIRQLGADEGWLTQTTESFFKTDREARGQTFGTVVHEVMDYFAKQGDRSDTDTVPETDTVLNVVTTVASINGLEPDLIDEASSIVETFLNSEIVHAAFAAPHYSEVPIIGTLADTAFEGVIDLLYQDETTGRWVIADYKTDSVVTTQRINEYFTQLQVYAHLLDMDVCRLELLFVDGGVVRCITRGPSD</sequence>
<keyword evidence="3" id="KW-0227">DNA damage</keyword>
<keyword evidence="8" id="KW-0238">DNA-binding</keyword>
<dbReference type="InterPro" id="IPR038726">
    <property type="entry name" value="PDDEXK_AddAB-type"/>
</dbReference>
<dbReference type="InterPro" id="IPR027417">
    <property type="entry name" value="P-loop_NTPase"/>
</dbReference>
<evidence type="ECO:0000256" key="11">
    <source>
        <dbReference type="ARBA" id="ARBA00034617"/>
    </source>
</evidence>
<protein>
    <recommendedName>
        <fullName evidence="12">DNA 3'-5' helicase</fullName>
        <ecNumber evidence="12">5.6.2.4</ecNumber>
    </recommendedName>
</protein>
<dbReference type="GO" id="GO:0003677">
    <property type="term" value="F:DNA binding"/>
    <property type="evidence" value="ECO:0007669"/>
    <property type="project" value="UniProtKB-KW"/>
</dbReference>
<dbReference type="Pfam" id="PF00580">
    <property type="entry name" value="UvrD-helicase"/>
    <property type="match status" value="1"/>
</dbReference>
<evidence type="ECO:0000256" key="1">
    <source>
        <dbReference type="ARBA" id="ARBA00022722"/>
    </source>
</evidence>
<evidence type="ECO:0000256" key="5">
    <source>
        <dbReference type="ARBA" id="ARBA00022806"/>
    </source>
</evidence>
<dbReference type="InterPro" id="IPR011604">
    <property type="entry name" value="PDDEXK-like_dom_sf"/>
</dbReference>
<organism evidence="17 18">
    <name type="scientific">Corynebacterium aquatimens</name>
    <dbReference type="NCBI Taxonomy" id="1190508"/>
    <lineage>
        <taxon>Bacteria</taxon>
        <taxon>Bacillati</taxon>
        <taxon>Actinomycetota</taxon>
        <taxon>Actinomycetes</taxon>
        <taxon>Mycobacteriales</taxon>
        <taxon>Corynebacteriaceae</taxon>
        <taxon>Corynebacterium</taxon>
    </lineage>
</organism>
<name>A0A931E1U6_9CORY</name>
<evidence type="ECO:0000256" key="3">
    <source>
        <dbReference type="ARBA" id="ARBA00022763"/>
    </source>
</evidence>
<dbReference type="Proteomes" id="UP000658613">
    <property type="component" value="Unassembled WGS sequence"/>
</dbReference>
<evidence type="ECO:0000259" key="15">
    <source>
        <dbReference type="PROSITE" id="PS51198"/>
    </source>
</evidence>
<keyword evidence="5 14" id="KW-0347">Helicase</keyword>
<dbReference type="RefSeq" id="WP_196825031.1">
    <property type="nucleotide sequence ID" value="NZ_CP046980.1"/>
</dbReference>
<evidence type="ECO:0000259" key="16">
    <source>
        <dbReference type="PROSITE" id="PS51217"/>
    </source>
</evidence>
<dbReference type="PROSITE" id="PS51198">
    <property type="entry name" value="UVRD_HELICASE_ATP_BIND"/>
    <property type="match status" value="1"/>
</dbReference>
<evidence type="ECO:0000256" key="2">
    <source>
        <dbReference type="ARBA" id="ARBA00022741"/>
    </source>
</evidence>
<evidence type="ECO:0000256" key="9">
    <source>
        <dbReference type="ARBA" id="ARBA00023204"/>
    </source>
</evidence>
<dbReference type="GO" id="GO:0043138">
    <property type="term" value="F:3'-5' DNA helicase activity"/>
    <property type="evidence" value="ECO:0007669"/>
    <property type="project" value="UniProtKB-EC"/>
</dbReference>
<evidence type="ECO:0000313" key="17">
    <source>
        <dbReference type="EMBL" id="MBG6122678.1"/>
    </source>
</evidence>
<dbReference type="PROSITE" id="PS51217">
    <property type="entry name" value="UVRD_HELICASE_CTER"/>
    <property type="match status" value="1"/>
</dbReference>
<evidence type="ECO:0000256" key="6">
    <source>
        <dbReference type="ARBA" id="ARBA00022839"/>
    </source>
</evidence>
<dbReference type="GO" id="GO:0009338">
    <property type="term" value="C:exodeoxyribonuclease V complex"/>
    <property type="evidence" value="ECO:0007669"/>
    <property type="project" value="TreeGrafter"/>
</dbReference>
<keyword evidence="7 14" id="KW-0067">ATP-binding</keyword>
<dbReference type="GO" id="GO:0005524">
    <property type="term" value="F:ATP binding"/>
    <property type="evidence" value="ECO:0007669"/>
    <property type="project" value="UniProtKB-UniRule"/>
</dbReference>
<comment type="catalytic activity">
    <reaction evidence="11">
        <text>Couples ATP hydrolysis with the unwinding of duplex DNA by translocating in the 3'-5' direction.</text>
        <dbReference type="EC" id="5.6.2.4"/>
    </reaction>
</comment>
<dbReference type="PANTHER" id="PTHR11070">
    <property type="entry name" value="UVRD / RECB / PCRA DNA HELICASE FAMILY MEMBER"/>
    <property type="match status" value="1"/>
</dbReference>
<keyword evidence="18" id="KW-1185">Reference proteome</keyword>
<comment type="catalytic activity">
    <reaction evidence="13">
        <text>ATP + H2O = ADP + phosphate + H(+)</text>
        <dbReference type="Rhea" id="RHEA:13065"/>
        <dbReference type="ChEBI" id="CHEBI:15377"/>
        <dbReference type="ChEBI" id="CHEBI:15378"/>
        <dbReference type="ChEBI" id="CHEBI:30616"/>
        <dbReference type="ChEBI" id="CHEBI:43474"/>
        <dbReference type="ChEBI" id="CHEBI:456216"/>
        <dbReference type="EC" id="5.6.2.4"/>
    </reaction>
</comment>
<dbReference type="GO" id="GO:0000725">
    <property type="term" value="P:recombinational repair"/>
    <property type="evidence" value="ECO:0007669"/>
    <property type="project" value="TreeGrafter"/>
</dbReference>
<gene>
    <name evidence="17" type="ORF">IW254_001647</name>
</gene>
<keyword evidence="2 14" id="KW-0547">Nucleotide-binding</keyword>
<proteinExistence type="predicted"/>
<dbReference type="InterPro" id="IPR011335">
    <property type="entry name" value="Restrct_endonuc-II-like"/>
</dbReference>
<evidence type="ECO:0000313" key="18">
    <source>
        <dbReference type="Proteomes" id="UP000658613"/>
    </source>
</evidence>
<dbReference type="Gene3D" id="1.10.486.10">
    <property type="entry name" value="PCRA, domain 4"/>
    <property type="match status" value="1"/>
</dbReference>
<feature type="domain" description="UvrD-like helicase ATP-binding" evidence="15">
    <location>
        <begin position="4"/>
        <end position="456"/>
    </location>
</feature>